<name>A0A2I0V9C8_9ASPA</name>
<sequence>MNKDHDLIPSSANIVTKVINHNIHFTSPAVHANSVEISTEAGVVPNSEKNKINMTLEQCPWIDNIVPITTLAGASSNIPNLNSPSSLTSSTSASMFRSDGQKDYRVNSANKFSVLQDDNEDDSSSSLHNEGMEDSKGYSAKNKKENIGISNTKVLNSNEPSSQRSTRGNGNRKSPNKKS</sequence>
<dbReference type="Proteomes" id="UP000233837">
    <property type="component" value="Unassembled WGS sequence"/>
</dbReference>
<feature type="compositionally biased region" description="Low complexity" evidence="1">
    <location>
        <begin position="80"/>
        <end position="94"/>
    </location>
</feature>
<feature type="region of interest" description="Disordered" evidence="1">
    <location>
        <begin position="80"/>
        <end position="179"/>
    </location>
</feature>
<protein>
    <submittedName>
        <fullName evidence="2">Uncharacterized protein</fullName>
    </submittedName>
</protein>
<proteinExistence type="predicted"/>
<dbReference type="AlphaFoldDB" id="A0A2I0V9C8"/>
<accession>A0A2I0V9C8</accession>
<reference evidence="2 3" key="1">
    <citation type="journal article" date="2016" name="Sci. Rep.">
        <title>The Dendrobium catenatum Lindl. genome sequence provides insights into polysaccharide synthase, floral development and adaptive evolution.</title>
        <authorList>
            <person name="Zhang G.Q."/>
            <person name="Xu Q."/>
            <person name="Bian C."/>
            <person name="Tsai W.C."/>
            <person name="Yeh C.M."/>
            <person name="Liu K.W."/>
            <person name="Yoshida K."/>
            <person name="Zhang L.S."/>
            <person name="Chang S.B."/>
            <person name="Chen F."/>
            <person name="Shi Y."/>
            <person name="Su Y.Y."/>
            <person name="Zhang Y.Q."/>
            <person name="Chen L.J."/>
            <person name="Yin Y."/>
            <person name="Lin M."/>
            <person name="Huang H."/>
            <person name="Deng H."/>
            <person name="Wang Z.W."/>
            <person name="Zhu S.L."/>
            <person name="Zhao X."/>
            <person name="Deng C."/>
            <person name="Niu S.C."/>
            <person name="Huang J."/>
            <person name="Wang M."/>
            <person name="Liu G.H."/>
            <person name="Yang H.J."/>
            <person name="Xiao X.J."/>
            <person name="Hsiao Y.Y."/>
            <person name="Wu W.L."/>
            <person name="Chen Y.Y."/>
            <person name="Mitsuda N."/>
            <person name="Ohme-Takagi M."/>
            <person name="Luo Y.B."/>
            <person name="Van de Peer Y."/>
            <person name="Liu Z.J."/>
        </authorList>
    </citation>
    <scope>NUCLEOTIDE SEQUENCE [LARGE SCALE GENOMIC DNA]</scope>
    <source>
        <tissue evidence="2">The whole plant</tissue>
    </source>
</reference>
<evidence type="ECO:0000313" key="2">
    <source>
        <dbReference type="EMBL" id="PKU60025.1"/>
    </source>
</evidence>
<organism evidence="2 3">
    <name type="scientific">Dendrobium catenatum</name>
    <dbReference type="NCBI Taxonomy" id="906689"/>
    <lineage>
        <taxon>Eukaryota</taxon>
        <taxon>Viridiplantae</taxon>
        <taxon>Streptophyta</taxon>
        <taxon>Embryophyta</taxon>
        <taxon>Tracheophyta</taxon>
        <taxon>Spermatophyta</taxon>
        <taxon>Magnoliopsida</taxon>
        <taxon>Liliopsida</taxon>
        <taxon>Asparagales</taxon>
        <taxon>Orchidaceae</taxon>
        <taxon>Epidendroideae</taxon>
        <taxon>Malaxideae</taxon>
        <taxon>Dendrobiinae</taxon>
        <taxon>Dendrobium</taxon>
    </lineage>
</organism>
<reference evidence="2 3" key="2">
    <citation type="journal article" date="2017" name="Nature">
        <title>The Apostasia genome and the evolution of orchids.</title>
        <authorList>
            <person name="Zhang G.Q."/>
            <person name="Liu K.W."/>
            <person name="Li Z."/>
            <person name="Lohaus R."/>
            <person name="Hsiao Y.Y."/>
            <person name="Niu S.C."/>
            <person name="Wang J.Y."/>
            <person name="Lin Y.C."/>
            <person name="Xu Q."/>
            <person name="Chen L.J."/>
            <person name="Yoshida K."/>
            <person name="Fujiwara S."/>
            <person name="Wang Z.W."/>
            <person name="Zhang Y.Q."/>
            <person name="Mitsuda N."/>
            <person name="Wang M."/>
            <person name="Liu G.H."/>
            <person name="Pecoraro L."/>
            <person name="Huang H.X."/>
            <person name="Xiao X.J."/>
            <person name="Lin M."/>
            <person name="Wu X.Y."/>
            <person name="Wu W.L."/>
            <person name="Chen Y.Y."/>
            <person name="Chang S.B."/>
            <person name="Sakamoto S."/>
            <person name="Ohme-Takagi M."/>
            <person name="Yagi M."/>
            <person name="Zeng S.J."/>
            <person name="Shen C.Y."/>
            <person name="Yeh C.M."/>
            <person name="Luo Y.B."/>
            <person name="Tsai W.C."/>
            <person name="Van de Peer Y."/>
            <person name="Liu Z.J."/>
        </authorList>
    </citation>
    <scope>NUCLEOTIDE SEQUENCE [LARGE SCALE GENOMIC DNA]</scope>
    <source>
        <tissue evidence="2">The whole plant</tissue>
    </source>
</reference>
<gene>
    <name evidence="2" type="ORF">MA16_Dca016759</name>
</gene>
<evidence type="ECO:0000256" key="1">
    <source>
        <dbReference type="SAM" id="MobiDB-lite"/>
    </source>
</evidence>
<feature type="compositionally biased region" description="Basic and acidic residues" evidence="1">
    <location>
        <begin position="130"/>
        <end position="146"/>
    </location>
</feature>
<dbReference type="EMBL" id="KZ504019">
    <property type="protein sequence ID" value="PKU60025.1"/>
    <property type="molecule type" value="Genomic_DNA"/>
</dbReference>
<feature type="compositionally biased region" description="Polar residues" evidence="1">
    <location>
        <begin position="148"/>
        <end position="173"/>
    </location>
</feature>
<keyword evidence="3" id="KW-1185">Reference proteome</keyword>
<evidence type="ECO:0000313" key="3">
    <source>
        <dbReference type="Proteomes" id="UP000233837"/>
    </source>
</evidence>